<dbReference type="InterPro" id="IPR027897">
    <property type="entry name" value="DUF4559"/>
</dbReference>
<accession>A0ABY7F174</accession>
<name>A0ABY7F174_MYAAR</name>
<dbReference type="Proteomes" id="UP001164746">
    <property type="component" value="Chromosome 10"/>
</dbReference>
<sequence>MHKARIDANTTETFVTNRTKKYVEKHFRNFHNEIRKSVHCDTNADVECGKCTLPELLDSSFTCPQLICNKIRDHIKLSHRHTSPSWSNTTPPNWCYSHWEIAKCFLPESDTSARTTSAEDLELLELVDCVCNCKYFDRLIGKSTASESVPIQLRDILIRRKKDKTLLDSEKKYLRYQKTLEEFLTVITPLEQQHTLSELIQLAKQYPKLSRSFSTQSSDVFKDFIKTKKTYDSIECILPKPIYRRQNSDEDAPIASTSIELPRTSISLPAVENIDKTEGVRRQKPHLQVALPTNIHREKQRQEWLDILYKGNRNAFQKECSQICQDIKSSSPNILDVYAAIFDRPDKSRKTAFVATVSKDQENIITYSNHNIVMKVRNRYEAEGMIVANSEITRRNRLSASDQSKLKQHISELSPLLMQKHKYLNMISASGVRSRGFRKAHTIEPEVCIALYVHAKGYIPTDEMAFERSYHDIPVDVREGGFWGFNNTVRIGDGIFRDGVGLAGSLGGFFEHPSLGLCGITSAHAVLKPDELKQCMEDGRFPANKEGEIYQIKTCNDLFDIGRLVMAIYAEGNDQDAGVELAVFVIDSNLPSEQVSVSFEGINRQGQPATFSFETGKSLGSAYFYPDYHCCKYGSGTSFTSGEISIDFDNFGLLSIKEMKFDELKPIVLHRQYEIAPLSENIPFADVGDSGAFVYCWRSTCDLVCVGMIVGGTSNGTTVVTPINSILKQLGVPKLKNFKKLKNEQLLKHLDAKVDRLESKFDNMQSGINQLLHRLNQSSKTGPTDC</sequence>
<protein>
    <submittedName>
        <fullName evidence="2">Uncharacterized protein</fullName>
    </submittedName>
</protein>
<dbReference type="EMBL" id="CP111021">
    <property type="protein sequence ID" value="WAR15935.1"/>
    <property type="molecule type" value="Genomic_DNA"/>
</dbReference>
<feature type="coiled-coil region" evidence="1">
    <location>
        <begin position="740"/>
        <end position="774"/>
    </location>
</feature>
<organism evidence="2 3">
    <name type="scientific">Mya arenaria</name>
    <name type="common">Soft-shell clam</name>
    <dbReference type="NCBI Taxonomy" id="6604"/>
    <lineage>
        <taxon>Eukaryota</taxon>
        <taxon>Metazoa</taxon>
        <taxon>Spiralia</taxon>
        <taxon>Lophotrochozoa</taxon>
        <taxon>Mollusca</taxon>
        <taxon>Bivalvia</taxon>
        <taxon>Autobranchia</taxon>
        <taxon>Heteroconchia</taxon>
        <taxon>Euheterodonta</taxon>
        <taxon>Imparidentia</taxon>
        <taxon>Neoheterodontei</taxon>
        <taxon>Myida</taxon>
        <taxon>Myoidea</taxon>
        <taxon>Myidae</taxon>
        <taxon>Mya</taxon>
    </lineage>
</organism>
<evidence type="ECO:0000313" key="3">
    <source>
        <dbReference type="Proteomes" id="UP001164746"/>
    </source>
</evidence>
<keyword evidence="1" id="KW-0175">Coiled coil</keyword>
<keyword evidence="3" id="KW-1185">Reference proteome</keyword>
<proteinExistence type="predicted"/>
<evidence type="ECO:0000256" key="1">
    <source>
        <dbReference type="SAM" id="Coils"/>
    </source>
</evidence>
<dbReference type="Pfam" id="PF15112">
    <property type="entry name" value="DUF4559"/>
    <property type="match status" value="1"/>
</dbReference>
<evidence type="ECO:0000313" key="2">
    <source>
        <dbReference type="EMBL" id="WAR15935.1"/>
    </source>
</evidence>
<reference evidence="2" key="1">
    <citation type="submission" date="2022-11" db="EMBL/GenBank/DDBJ databases">
        <title>Centuries of genome instability and evolution in soft-shell clam transmissible cancer (bioRxiv).</title>
        <authorList>
            <person name="Hart S.F.M."/>
            <person name="Yonemitsu M.A."/>
            <person name="Giersch R.M."/>
            <person name="Beal B.F."/>
            <person name="Arriagada G."/>
            <person name="Davis B.W."/>
            <person name="Ostrander E.A."/>
            <person name="Goff S.P."/>
            <person name="Metzger M.J."/>
        </authorList>
    </citation>
    <scope>NUCLEOTIDE SEQUENCE</scope>
    <source>
        <strain evidence="2">MELC-2E11</strain>
        <tissue evidence="2">Siphon/mantle</tissue>
    </source>
</reference>
<gene>
    <name evidence="2" type="ORF">MAR_030529</name>
</gene>